<organism evidence="2 3">
    <name type="scientific">Symbiodinium pilosum</name>
    <name type="common">Dinoflagellate</name>
    <dbReference type="NCBI Taxonomy" id="2952"/>
    <lineage>
        <taxon>Eukaryota</taxon>
        <taxon>Sar</taxon>
        <taxon>Alveolata</taxon>
        <taxon>Dinophyceae</taxon>
        <taxon>Suessiales</taxon>
        <taxon>Symbiodiniaceae</taxon>
        <taxon>Symbiodinium</taxon>
    </lineage>
</organism>
<dbReference type="AlphaFoldDB" id="A0A812QVJ5"/>
<reference evidence="2" key="1">
    <citation type="submission" date="2021-02" db="EMBL/GenBank/DDBJ databases">
        <authorList>
            <person name="Dougan E. K."/>
            <person name="Rhodes N."/>
            <person name="Thang M."/>
            <person name="Chan C."/>
        </authorList>
    </citation>
    <scope>NUCLEOTIDE SEQUENCE</scope>
</reference>
<evidence type="ECO:0000256" key="1">
    <source>
        <dbReference type="SAM" id="MobiDB-lite"/>
    </source>
</evidence>
<keyword evidence="3" id="KW-1185">Reference proteome</keyword>
<feature type="compositionally biased region" description="Acidic residues" evidence="1">
    <location>
        <begin position="203"/>
        <end position="213"/>
    </location>
</feature>
<dbReference type="EMBL" id="CAJNIZ010018002">
    <property type="protein sequence ID" value="CAE7405256.1"/>
    <property type="molecule type" value="Genomic_DNA"/>
</dbReference>
<feature type="compositionally biased region" description="Basic and acidic residues" evidence="1">
    <location>
        <begin position="244"/>
        <end position="253"/>
    </location>
</feature>
<feature type="compositionally biased region" description="Basic and acidic residues" evidence="1">
    <location>
        <begin position="51"/>
        <end position="64"/>
    </location>
</feature>
<accession>A0A812QVJ5</accession>
<feature type="compositionally biased region" description="Gly residues" evidence="1">
    <location>
        <begin position="389"/>
        <end position="414"/>
    </location>
</feature>
<feature type="compositionally biased region" description="Basic and acidic residues" evidence="1">
    <location>
        <begin position="187"/>
        <end position="196"/>
    </location>
</feature>
<evidence type="ECO:0000313" key="2">
    <source>
        <dbReference type="EMBL" id="CAE7405256.1"/>
    </source>
</evidence>
<comment type="caution">
    <text evidence="2">The sequence shown here is derived from an EMBL/GenBank/DDBJ whole genome shotgun (WGS) entry which is preliminary data.</text>
</comment>
<dbReference type="Proteomes" id="UP000649617">
    <property type="component" value="Unassembled WGS sequence"/>
</dbReference>
<dbReference type="OrthoDB" id="448991at2759"/>
<feature type="compositionally biased region" description="Low complexity" evidence="1">
    <location>
        <begin position="92"/>
        <end position="105"/>
    </location>
</feature>
<proteinExistence type="predicted"/>
<feature type="compositionally biased region" description="Low complexity" evidence="1">
    <location>
        <begin position="304"/>
        <end position="317"/>
    </location>
</feature>
<sequence>MAEEAEAPERELEMPAMQAIAEASGEKKERTSSKVIEDAISAGLLPSQRPVQDEALGREKKRPVDLGAPAEDSGILGSLGILEVPLGPPLAPLQQQPKAAPPAIASVARSGDNDWYGSSTSGTPRKEEEEGPKIAAPASESSAEDLHFPSRQLTPREDNEKPLAAENQRPAAATEVAENTTPASDPTPERQTRMPERIPVQQEEAEDTEEADLDAMIPFSAREKAQRQISPLVQVVEQPQVPNDPRKSKEAAKSPEGSSLGSLASPEALQDASAGSFSFGEQGHNGLGEASPLQVMPAKGDVGASPASKASVPAPAANTANSGVPAARPTPTILRDLGLDESSEDTPRTDSKEAAKASPPAQPALASPTSYSPASSKALPKRSNPLARVGGGRGNLLQGSGGDFLGGGMAGLGLPGSRDVGSGGALSSLAALRPKAKARPKIGSLPGGPIDWSQKEDFK</sequence>
<gene>
    <name evidence="2" type="ORF">SPIL2461_LOCUS9996</name>
</gene>
<feature type="compositionally biased region" description="Low complexity" evidence="1">
    <location>
        <begin position="231"/>
        <end position="241"/>
    </location>
</feature>
<feature type="compositionally biased region" description="Basic and acidic residues" evidence="1">
    <location>
        <begin position="144"/>
        <end position="163"/>
    </location>
</feature>
<feature type="compositionally biased region" description="Basic and acidic residues" evidence="1">
    <location>
        <begin position="345"/>
        <end position="355"/>
    </location>
</feature>
<evidence type="ECO:0000313" key="3">
    <source>
        <dbReference type="Proteomes" id="UP000649617"/>
    </source>
</evidence>
<feature type="compositionally biased region" description="Low complexity" evidence="1">
    <location>
        <begin position="356"/>
        <end position="370"/>
    </location>
</feature>
<name>A0A812QVJ5_SYMPI</name>
<protein>
    <submittedName>
        <fullName evidence="2">Uncharacterized protein</fullName>
    </submittedName>
</protein>
<feature type="region of interest" description="Disordered" evidence="1">
    <location>
        <begin position="39"/>
        <end position="459"/>
    </location>
</feature>